<name>A0AAP0HPC4_9MAGN</name>
<comment type="caution">
    <text evidence="10">The sequence shown here is derived from an EMBL/GenBank/DDBJ whole genome shotgun (WGS) entry which is preliminary data.</text>
</comment>
<keyword evidence="4" id="KW-0333">Golgi apparatus</keyword>
<feature type="region of interest" description="Disordered" evidence="8">
    <location>
        <begin position="70"/>
        <end position="261"/>
    </location>
</feature>
<dbReference type="GO" id="GO:0031985">
    <property type="term" value="C:Golgi cisterna"/>
    <property type="evidence" value="ECO:0007669"/>
    <property type="project" value="TreeGrafter"/>
</dbReference>
<keyword evidence="11" id="KW-1185">Reference proteome</keyword>
<comment type="subcellular location">
    <subcellularLocation>
        <location evidence="1">Golgi apparatus membrane</location>
    </subcellularLocation>
</comment>
<reference evidence="10 11" key="1">
    <citation type="submission" date="2024-01" db="EMBL/GenBank/DDBJ databases">
        <title>Genome assemblies of Stephania.</title>
        <authorList>
            <person name="Yang L."/>
        </authorList>
    </citation>
    <scope>NUCLEOTIDE SEQUENCE [LARGE SCALE GENOMIC DNA]</scope>
    <source>
        <strain evidence="10">QJT</strain>
        <tissue evidence="10">Leaf</tissue>
    </source>
</reference>
<keyword evidence="2 9" id="KW-0812">Transmembrane</keyword>
<evidence type="ECO:0000256" key="3">
    <source>
        <dbReference type="ARBA" id="ARBA00022989"/>
    </source>
</evidence>
<evidence type="ECO:0000256" key="8">
    <source>
        <dbReference type="SAM" id="MobiDB-lite"/>
    </source>
</evidence>
<feature type="compositionally biased region" description="Low complexity" evidence="8">
    <location>
        <begin position="302"/>
        <end position="329"/>
    </location>
</feature>
<proteinExistence type="predicted"/>
<keyword evidence="6 9" id="KW-0472">Membrane</keyword>
<evidence type="ECO:0000256" key="1">
    <source>
        <dbReference type="ARBA" id="ARBA00004394"/>
    </source>
</evidence>
<protein>
    <recommendedName>
        <fullName evidence="12">Golgin candidate 2</fullName>
    </recommendedName>
</protein>
<feature type="compositionally biased region" description="Polar residues" evidence="8">
    <location>
        <begin position="80"/>
        <end position="93"/>
    </location>
</feature>
<evidence type="ECO:0000256" key="5">
    <source>
        <dbReference type="ARBA" id="ARBA00023054"/>
    </source>
</evidence>
<evidence type="ECO:0000256" key="9">
    <source>
        <dbReference type="SAM" id="Phobius"/>
    </source>
</evidence>
<keyword evidence="5 7" id="KW-0175">Coiled coil</keyword>
<organism evidence="10 11">
    <name type="scientific">Stephania japonica</name>
    <dbReference type="NCBI Taxonomy" id="461633"/>
    <lineage>
        <taxon>Eukaryota</taxon>
        <taxon>Viridiplantae</taxon>
        <taxon>Streptophyta</taxon>
        <taxon>Embryophyta</taxon>
        <taxon>Tracheophyta</taxon>
        <taxon>Spermatophyta</taxon>
        <taxon>Magnoliopsida</taxon>
        <taxon>Ranunculales</taxon>
        <taxon>Menispermaceae</taxon>
        <taxon>Menispermoideae</taxon>
        <taxon>Cissampelideae</taxon>
        <taxon>Stephania</taxon>
    </lineage>
</organism>
<gene>
    <name evidence="10" type="ORF">Sjap_024828</name>
</gene>
<feature type="compositionally biased region" description="Polar residues" evidence="8">
    <location>
        <begin position="158"/>
        <end position="168"/>
    </location>
</feature>
<evidence type="ECO:0000313" key="10">
    <source>
        <dbReference type="EMBL" id="KAK9091651.1"/>
    </source>
</evidence>
<dbReference type="PANTHER" id="PTHR13815">
    <property type="entry name" value="GOLGIN-84"/>
    <property type="match status" value="1"/>
</dbReference>
<dbReference type="GO" id="GO:0000301">
    <property type="term" value="P:retrograde transport, vesicle recycling within Golgi"/>
    <property type="evidence" value="ECO:0007669"/>
    <property type="project" value="TreeGrafter"/>
</dbReference>
<feature type="compositionally biased region" description="Basic and acidic residues" evidence="8">
    <location>
        <begin position="243"/>
        <end position="260"/>
    </location>
</feature>
<evidence type="ECO:0000313" key="11">
    <source>
        <dbReference type="Proteomes" id="UP001417504"/>
    </source>
</evidence>
<dbReference type="Proteomes" id="UP001417504">
    <property type="component" value="Unassembled WGS sequence"/>
</dbReference>
<keyword evidence="3 9" id="KW-1133">Transmembrane helix</keyword>
<evidence type="ECO:0000256" key="7">
    <source>
        <dbReference type="SAM" id="Coils"/>
    </source>
</evidence>
<evidence type="ECO:0008006" key="12">
    <source>
        <dbReference type="Google" id="ProtNLM"/>
    </source>
</evidence>
<evidence type="ECO:0000256" key="6">
    <source>
        <dbReference type="ARBA" id="ARBA00023136"/>
    </source>
</evidence>
<dbReference type="AlphaFoldDB" id="A0AAP0HPC4"/>
<accession>A0AAP0HPC4</accession>
<feature type="compositionally biased region" description="Polar residues" evidence="8">
    <location>
        <begin position="109"/>
        <end position="120"/>
    </location>
</feature>
<feature type="coiled-coil region" evidence="7">
    <location>
        <begin position="360"/>
        <end position="473"/>
    </location>
</feature>
<dbReference type="PANTHER" id="PTHR13815:SF5">
    <property type="entry name" value="GOLGIN CANDIDATE 2"/>
    <property type="match status" value="1"/>
</dbReference>
<dbReference type="EMBL" id="JBBNAE010000010">
    <property type="protein sequence ID" value="KAK9091651.1"/>
    <property type="molecule type" value="Genomic_DNA"/>
</dbReference>
<dbReference type="GO" id="GO:0000139">
    <property type="term" value="C:Golgi membrane"/>
    <property type="evidence" value="ECO:0007669"/>
    <property type="project" value="UniProtKB-SubCell"/>
</dbReference>
<evidence type="ECO:0000256" key="4">
    <source>
        <dbReference type="ARBA" id="ARBA00023034"/>
    </source>
</evidence>
<feature type="transmembrane region" description="Helical" evidence="9">
    <location>
        <begin position="580"/>
        <end position="598"/>
    </location>
</feature>
<feature type="compositionally biased region" description="Basic and acidic residues" evidence="8">
    <location>
        <begin position="278"/>
        <end position="295"/>
    </location>
</feature>
<sequence length="625" mass="69074">MCDRLETPWLVGFLPSSKSPKRFFNRQPISLLSSSQFHFCMLSRVSVFPNRTIKFKYLLPIRIDQQAAESLGKSEKPQQDEFSNVASAPSPKSESAVPLKDQLKKRSMQDSQEISGTLSRDTGIDRNRKVGTPPKVSLDAKPMPVMTDSDWTELLSGSKKQPSPSGANRGNGGISSIRGQLKDVKKSLEVKRRQRGNGGGFRSVERLGIASNGGAASGKHSEGEESGSEDSGGMKLGFELQNDDGHVAEVGKGSVGKDTDEINALRSVLVSAEFDSATEGKMRGDDSGGKLRIENSDSVPRSSTTSNVHSSFSDEGTSGSDTDSTLSSDSENERRRKTERARRKELILAEKAAAKAIEVIKERENVVARLEGEKQSLEKMLEEQSKQQAQEASELQTSMMETMNAAELEKQKHNNTRMEALTRLAKLEVGASKGVEFEREILDAEYSFTCDKVKQLQEKARKLEENIEITRKELEVPTEVEIELKRRLGHLTDHLIQKQAQTVSRMLDEYKLSPQLSDPADPLSCDLEAGKWEVSDSKFRPLFAGRIQSGTQHFELLVRQLNSLYSAGASFLRRNPMAKFWTFAYFVCLHFWVAYIFMSDSKASDDTVSGAVVSLAAGINKTIGA</sequence>
<evidence type="ECO:0000256" key="2">
    <source>
        <dbReference type="ARBA" id="ARBA00022692"/>
    </source>
</evidence>
<feature type="region of interest" description="Disordered" evidence="8">
    <location>
        <begin position="278"/>
        <end position="341"/>
    </location>
</feature>
<dbReference type="InterPro" id="IPR019177">
    <property type="entry name" value="Golgin_subfamily_A_member_5"/>
</dbReference>
<feature type="compositionally biased region" description="Basic and acidic residues" evidence="8">
    <location>
        <begin position="331"/>
        <end position="341"/>
    </location>
</feature>
<dbReference type="GO" id="GO:0007030">
    <property type="term" value="P:Golgi organization"/>
    <property type="evidence" value="ECO:0007669"/>
    <property type="project" value="InterPro"/>
</dbReference>
<feature type="compositionally biased region" description="Basic and acidic residues" evidence="8">
    <location>
        <begin position="180"/>
        <end position="191"/>
    </location>
</feature>